<dbReference type="EMBL" id="JAWDGP010001650">
    <property type="protein sequence ID" value="KAK3789601.1"/>
    <property type="molecule type" value="Genomic_DNA"/>
</dbReference>
<dbReference type="AlphaFoldDB" id="A0AAE1E0A5"/>
<evidence type="ECO:0000313" key="3">
    <source>
        <dbReference type="Proteomes" id="UP001283361"/>
    </source>
</evidence>
<keyword evidence="3" id="KW-1185">Reference proteome</keyword>
<protein>
    <recommendedName>
        <fullName evidence="4">PiggyBac transposable element-derived protein domain-containing protein</fullName>
    </recommendedName>
</protein>
<feature type="transmembrane region" description="Helical" evidence="1">
    <location>
        <begin position="43"/>
        <end position="63"/>
    </location>
</feature>
<organism evidence="2 3">
    <name type="scientific">Elysia crispata</name>
    <name type="common">lettuce slug</name>
    <dbReference type="NCBI Taxonomy" id="231223"/>
    <lineage>
        <taxon>Eukaryota</taxon>
        <taxon>Metazoa</taxon>
        <taxon>Spiralia</taxon>
        <taxon>Lophotrochozoa</taxon>
        <taxon>Mollusca</taxon>
        <taxon>Gastropoda</taxon>
        <taxon>Heterobranchia</taxon>
        <taxon>Euthyneura</taxon>
        <taxon>Panpulmonata</taxon>
        <taxon>Sacoglossa</taxon>
        <taxon>Placobranchoidea</taxon>
        <taxon>Plakobranchidae</taxon>
        <taxon>Elysia</taxon>
    </lineage>
</organism>
<dbReference type="Proteomes" id="UP001283361">
    <property type="component" value="Unassembled WGS sequence"/>
</dbReference>
<sequence>MVLRKYHKTVPEVVDFYNSTKDGVDSLDLMAHSMTTKRQTKRWPIVVFFNILDMASVASNVIFKIKFPEHKLSNHDNRRLFQLDIAMSFFFASTNRETKTVEQLAQTADYIDGPCLGHHRTKSATSHASCTCLCSQEKEMCQMSIEGRQEDTRGLLQTRSPYLQRPHCILF</sequence>
<evidence type="ECO:0000313" key="2">
    <source>
        <dbReference type="EMBL" id="KAK3789601.1"/>
    </source>
</evidence>
<comment type="caution">
    <text evidence="2">The sequence shown here is derived from an EMBL/GenBank/DDBJ whole genome shotgun (WGS) entry which is preliminary data.</text>
</comment>
<proteinExistence type="predicted"/>
<keyword evidence="1" id="KW-0472">Membrane</keyword>
<accession>A0AAE1E0A5</accession>
<keyword evidence="1" id="KW-1133">Transmembrane helix</keyword>
<evidence type="ECO:0000256" key="1">
    <source>
        <dbReference type="SAM" id="Phobius"/>
    </source>
</evidence>
<gene>
    <name evidence="2" type="ORF">RRG08_061653</name>
</gene>
<evidence type="ECO:0008006" key="4">
    <source>
        <dbReference type="Google" id="ProtNLM"/>
    </source>
</evidence>
<keyword evidence="1" id="KW-0812">Transmembrane</keyword>
<name>A0AAE1E0A5_9GAST</name>
<reference evidence="2" key="1">
    <citation type="journal article" date="2023" name="G3 (Bethesda)">
        <title>A reference genome for the long-term kleptoplast-retaining sea slug Elysia crispata morphotype clarki.</title>
        <authorList>
            <person name="Eastman K.E."/>
            <person name="Pendleton A.L."/>
            <person name="Shaikh M.A."/>
            <person name="Suttiyut T."/>
            <person name="Ogas R."/>
            <person name="Tomko P."/>
            <person name="Gavelis G."/>
            <person name="Widhalm J.R."/>
            <person name="Wisecaver J.H."/>
        </authorList>
    </citation>
    <scope>NUCLEOTIDE SEQUENCE</scope>
    <source>
        <strain evidence="2">ECLA1</strain>
    </source>
</reference>